<dbReference type="InterPro" id="IPR011009">
    <property type="entry name" value="Kinase-like_dom_sf"/>
</dbReference>
<feature type="transmembrane region" description="Helical" evidence="8">
    <location>
        <begin position="450"/>
        <end position="473"/>
    </location>
</feature>
<accession>A0A1W6SQC2</accession>
<evidence type="ECO:0000256" key="5">
    <source>
        <dbReference type="ARBA" id="ARBA00022777"/>
    </source>
</evidence>
<dbReference type="RefSeq" id="WP_004175212.1">
    <property type="nucleotide sequence ID" value="NZ_CP021106.3"/>
</dbReference>
<dbReference type="GO" id="GO:0004674">
    <property type="term" value="F:protein serine/threonine kinase activity"/>
    <property type="evidence" value="ECO:0007669"/>
    <property type="project" value="UniProtKB-KW"/>
</dbReference>
<dbReference type="Pfam" id="PF00069">
    <property type="entry name" value="Pkinase"/>
    <property type="match status" value="1"/>
</dbReference>
<dbReference type="CDD" id="cd06225">
    <property type="entry name" value="HAMP"/>
    <property type="match status" value="1"/>
</dbReference>
<dbReference type="InterPro" id="IPR003660">
    <property type="entry name" value="HAMP_dom"/>
</dbReference>
<evidence type="ECO:0000256" key="6">
    <source>
        <dbReference type="ARBA" id="ARBA00022840"/>
    </source>
</evidence>
<evidence type="ECO:0000256" key="3">
    <source>
        <dbReference type="ARBA" id="ARBA00022679"/>
    </source>
</evidence>
<keyword evidence="2" id="KW-0723">Serine/threonine-protein kinase</keyword>
<dbReference type="Pfam" id="PF00672">
    <property type="entry name" value="HAMP"/>
    <property type="match status" value="1"/>
</dbReference>
<keyword evidence="8" id="KW-0812">Transmembrane</keyword>
<keyword evidence="3" id="KW-0808">Transferase</keyword>
<evidence type="ECO:0000256" key="8">
    <source>
        <dbReference type="SAM" id="Phobius"/>
    </source>
</evidence>
<evidence type="ECO:0000259" key="9">
    <source>
        <dbReference type="PROSITE" id="PS50011"/>
    </source>
</evidence>
<keyword evidence="6 7" id="KW-0067">ATP-binding</keyword>
<dbReference type="CDD" id="cd14014">
    <property type="entry name" value="STKc_PknB_like"/>
    <property type="match status" value="1"/>
</dbReference>
<dbReference type="InterPro" id="IPR017441">
    <property type="entry name" value="Protein_kinase_ATP_BS"/>
</dbReference>
<evidence type="ECO:0000256" key="1">
    <source>
        <dbReference type="ARBA" id="ARBA00012513"/>
    </source>
</evidence>
<keyword evidence="5" id="KW-0418">Kinase</keyword>
<dbReference type="eggNOG" id="COG0515">
    <property type="taxonomic scope" value="Bacteria"/>
</dbReference>
<organism evidence="11 12">
    <name type="scientific">Nitrosospira lacus</name>
    <dbReference type="NCBI Taxonomy" id="1288494"/>
    <lineage>
        <taxon>Bacteria</taxon>
        <taxon>Pseudomonadati</taxon>
        <taxon>Pseudomonadota</taxon>
        <taxon>Betaproteobacteria</taxon>
        <taxon>Nitrosomonadales</taxon>
        <taxon>Nitrosomonadaceae</taxon>
        <taxon>Nitrosospira</taxon>
    </lineage>
</organism>
<evidence type="ECO:0000313" key="12">
    <source>
        <dbReference type="Proteomes" id="UP000012179"/>
    </source>
</evidence>
<dbReference type="KEGG" id="nlc:EBAPG3_009565"/>
<evidence type="ECO:0000256" key="4">
    <source>
        <dbReference type="ARBA" id="ARBA00022741"/>
    </source>
</evidence>
<dbReference type="PANTHER" id="PTHR43289">
    <property type="entry name" value="MITOGEN-ACTIVATED PROTEIN KINASE KINASE KINASE 20-RELATED"/>
    <property type="match status" value="1"/>
</dbReference>
<dbReference type="OrthoDB" id="9791419at2"/>
<dbReference type="GO" id="GO:0016020">
    <property type="term" value="C:membrane"/>
    <property type="evidence" value="ECO:0007669"/>
    <property type="project" value="InterPro"/>
</dbReference>
<proteinExistence type="predicted"/>
<dbReference type="PROSITE" id="PS50011">
    <property type="entry name" value="PROTEIN_KINASE_DOM"/>
    <property type="match status" value="1"/>
</dbReference>
<dbReference type="SMART" id="SM00304">
    <property type="entry name" value="HAMP"/>
    <property type="match status" value="1"/>
</dbReference>
<dbReference type="EC" id="2.7.11.1" evidence="1"/>
<dbReference type="Proteomes" id="UP000012179">
    <property type="component" value="Chromosome"/>
</dbReference>
<dbReference type="Gene3D" id="6.10.340.10">
    <property type="match status" value="1"/>
</dbReference>
<feature type="binding site" evidence="7">
    <location>
        <position position="37"/>
    </location>
    <ligand>
        <name>ATP</name>
        <dbReference type="ChEBI" id="CHEBI:30616"/>
    </ligand>
</feature>
<evidence type="ECO:0000313" key="11">
    <source>
        <dbReference type="EMBL" id="ARO87995.1"/>
    </source>
</evidence>
<keyword evidence="12" id="KW-1185">Reference proteome</keyword>
<evidence type="ECO:0000256" key="2">
    <source>
        <dbReference type="ARBA" id="ARBA00022527"/>
    </source>
</evidence>
<dbReference type="GO" id="GO:0007165">
    <property type="term" value="P:signal transduction"/>
    <property type="evidence" value="ECO:0007669"/>
    <property type="project" value="InterPro"/>
</dbReference>
<dbReference type="GO" id="GO:0005524">
    <property type="term" value="F:ATP binding"/>
    <property type="evidence" value="ECO:0007669"/>
    <property type="project" value="UniProtKB-UniRule"/>
</dbReference>
<feature type="domain" description="HAMP" evidence="10">
    <location>
        <begin position="474"/>
        <end position="526"/>
    </location>
</feature>
<evidence type="ECO:0000256" key="7">
    <source>
        <dbReference type="PROSITE-ProRule" id="PRU10141"/>
    </source>
</evidence>
<dbReference type="EMBL" id="CP021106">
    <property type="protein sequence ID" value="ARO87995.1"/>
    <property type="molecule type" value="Genomic_DNA"/>
</dbReference>
<keyword evidence="8" id="KW-1133">Transmembrane helix</keyword>
<dbReference type="SMART" id="SM00220">
    <property type="entry name" value="S_TKc"/>
    <property type="match status" value="1"/>
</dbReference>
<reference evidence="11 12" key="1">
    <citation type="journal article" date="2015" name="Int. J. Syst. Evol. Microbiol.">
        <title>Nitrosospira lacus sp. nov., a psychrotolerant, ammonia-oxidizing bacterium from sandy lake sediment.</title>
        <authorList>
            <person name="Urakawa H."/>
            <person name="Garcia J.C."/>
            <person name="Nielsen J.L."/>
            <person name="Le V.Q."/>
            <person name="Kozlowski J.A."/>
            <person name="Stein L.Y."/>
            <person name="Lim C.K."/>
            <person name="Pommerening-Roser A."/>
            <person name="Martens-Habbena W."/>
            <person name="Stahl D.A."/>
            <person name="Klotz M.G."/>
        </authorList>
    </citation>
    <scope>NUCLEOTIDE SEQUENCE [LARGE SCALE GENOMIC DNA]</scope>
    <source>
        <strain evidence="11 12">APG3</strain>
    </source>
</reference>
<sequence length="547" mass="61431">MLENIGRFKILGELGRGGMAVVYKAYDPNINRPLAIKVLLEERCANKEYRSRFLAEAKAAGLLSHPNIVTIFDIGEINDRPYIVMELLEGDPLDEYMKSTPDRSLREDLAIGIQLAKALHYAHSKGIVHRDIKPSNIIRVKGGNNIKITDFGIAHVEDPEQTRQTQMGEVLGTPQYMSPEQALGRHVDARSDLYSVGVVLYQLMTGKKPFEGGTIATLLLQITTTEPAPIDQIVPGIPRSVKLIVERLLKKDPEKRFQSGQDLANALIDAVEEIRQDEMQRAKPKVLPIRVRWTFIMIAIVSITMIIGATWLYKRQYASIVQQATEYGSSMVRFMAAESAEKVFNEDWIFLEVFIQDAMTGQRFGYLSLVDSHGLVRGSSVPDKIGKPYQKIENGELIGRIGDVSIQRYDVSKSSSMMDFDAPVIFRDKEIGRIHLGMQWDPLEELSKQIVFTMLLLMIVTVAAASVVAYALASAISSPIKTLRKSFEEMKKGNLSYRIAQTRKDEFGELFQSFDEMAETLQKSNEDMIDAHTQKNNEKETDTHGAG</sequence>
<dbReference type="InterPro" id="IPR000719">
    <property type="entry name" value="Prot_kinase_dom"/>
</dbReference>
<gene>
    <name evidence="11" type="ORF">EBAPG3_009565</name>
</gene>
<dbReference type="SUPFAM" id="SSF56112">
    <property type="entry name" value="Protein kinase-like (PK-like)"/>
    <property type="match status" value="1"/>
</dbReference>
<dbReference type="AlphaFoldDB" id="A0A1W6SQC2"/>
<dbReference type="PANTHER" id="PTHR43289:SF6">
    <property type="entry name" value="SERINE_THREONINE-PROTEIN KINASE NEKL-3"/>
    <property type="match status" value="1"/>
</dbReference>
<dbReference type="Gene3D" id="3.30.200.20">
    <property type="entry name" value="Phosphorylase Kinase, domain 1"/>
    <property type="match status" value="1"/>
</dbReference>
<feature type="domain" description="Protein kinase" evidence="9">
    <location>
        <begin position="8"/>
        <end position="268"/>
    </location>
</feature>
<dbReference type="PROSITE" id="PS00107">
    <property type="entry name" value="PROTEIN_KINASE_ATP"/>
    <property type="match status" value="1"/>
</dbReference>
<evidence type="ECO:0000259" key="10">
    <source>
        <dbReference type="PROSITE" id="PS50885"/>
    </source>
</evidence>
<dbReference type="Gene3D" id="1.10.510.10">
    <property type="entry name" value="Transferase(Phosphotransferase) domain 1"/>
    <property type="match status" value="1"/>
</dbReference>
<name>A0A1W6SQC2_9PROT</name>
<keyword evidence="4 7" id="KW-0547">Nucleotide-binding</keyword>
<protein>
    <recommendedName>
        <fullName evidence="1">non-specific serine/threonine protein kinase</fullName>
        <ecNumber evidence="1">2.7.11.1</ecNumber>
    </recommendedName>
</protein>
<dbReference type="FunFam" id="1.10.510.10:FF:000021">
    <property type="entry name" value="Serine/threonine protein kinase"/>
    <property type="match status" value="1"/>
</dbReference>
<keyword evidence="8" id="KW-0472">Membrane</keyword>
<dbReference type="PROSITE" id="PS50885">
    <property type="entry name" value="HAMP"/>
    <property type="match status" value="1"/>
</dbReference>
<feature type="transmembrane region" description="Helical" evidence="8">
    <location>
        <begin position="293"/>
        <end position="313"/>
    </location>
</feature>
<dbReference type="SUPFAM" id="SSF158472">
    <property type="entry name" value="HAMP domain-like"/>
    <property type="match status" value="1"/>
</dbReference>